<accession>A0ACC2M2K6</accession>
<name>A0ACC2M2K6_PERAE</name>
<proteinExistence type="predicted"/>
<gene>
    <name evidence="1" type="ORF">MRB53_016357</name>
</gene>
<keyword evidence="2" id="KW-1185">Reference proteome</keyword>
<organism evidence="1 2">
    <name type="scientific">Persea americana</name>
    <name type="common">Avocado</name>
    <dbReference type="NCBI Taxonomy" id="3435"/>
    <lineage>
        <taxon>Eukaryota</taxon>
        <taxon>Viridiplantae</taxon>
        <taxon>Streptophyta</taxon>
        <taxon>Embryophyta</taxon>
        <taxon>Tracheophyta</taxon>
        <taxon>Spermatophyta</taxon>
        <taxon>Magnoliopsida</taxon>
        <taxon>Magnoliidae</taxon>
        <taxon>Laurales</taxon>
        <taxon>Lauraceae</taxon>
        <taxon>Persea</taxon>
    </lineage>
</organism>
<dbReference type="EMBL" id="CM056813">
    <property type="protein sequence ID" value="KAJ8639663.1"/>
    <property type="molecule type" value="Genomic_DNA"/>
</dbReference>
<protein>
    <submittedName>
        <fullName evidence="1">Uncharacterized protein</fullName>
    </submittedName>
</protein>
<evidence type="ECO:0000313" key="1">
    <source>
        <dbReference type="EMBL" id="KAJ8639663.1"/>
    </source>
</evidence>
<evidence type="ECO:0000313" key="2">
    <source>
        <dbReference type="Proteomes" id="UP001234297"/>
    </source>
</evidence>
<comment type="caution">
    <text evidence="1">The sequence shown here is derived from an EMBL/GenBank/DDBJ whole genome shotgun (WGS) entry which is preliminary data.</text>
</comment>
<dbReference type="Proteomes" id="UP001234297">
    <property type="component" value="Chromosome 5"/>
</dbReference>
<reference evidence="1 2" key="1">
    <citation type="journal article" date="2022" name="Hortic Res">
        <title>A haplotype resolved chromosomal level avocado genome allows analysis of novel avocado genes.</title>
        <authorList>
            <person name="Nath O."/>
            <person name="Fletcher S.J."/>
            <person name="Hayward A."/>
            <person name="Shaw L.M."/>
            <person name="Masouleh A.K."/>
            <person name="Furtado A."/>
            <person name="Henry R.J."/>
            <person name="Mitter N."/>
        </authorList>
    </citation>
    <scope>NUCLEOTIDE SEQUENCE [LARGE SCALE GENOMIC DNA]</scope>
    <source>
        <strain evidence="2">cv. Hass</strain>
    </source>
</reference>
<sequence>MALSAFGSTLKEAGNMMLQPPQDMDPNYTTVFEKLPLEDITNNYNFDIVFDEAWETASFISNGRYNNENSNGRSMRKAQTRVLIGGPGTNNTAQSRGVVLRKGFR</sequence>